<protein>
    <submittedName>
        <fullName evidence="1">Retrovirus-related Pol polyprotein from transposon TNT 1-94</fullName>
    </submittedName>
</protein>
<reference evidence="1" key="1">
    <citation type="submission" date="2019-08" db="EMBL/GenBank/DDBJ databases">
        <authorList>
            <person name="Liu F."/>
        </authorList>
    </citation>
    <scope>NUCLEOTIDE SEQUENCE [LARGE SCALE GENOMIC DNA]</scope>
    <source>
        <strain evidence="1">PA1801</strain>
        <tissue evidence="1">Leaf</tissue>
    </source>
</reference>
<dbReference type="PANTHER" id="PTHR11439:SF440">
    <property type="entry name" value="INTEGRASE CATALYTIC DOMAIN-CONTAINING PROTEIN"/>
    <property type="match status" value="1"/>
</dbReference>
<dbReference type="OrthoDB" id="1645289at2759"/>
<comment type="caution">
    <text evidence="1">The sequence shown here is derived from an EMBL/GenBank/DDBJ whole genome shotgun (WGS) entry which is preliminary data.</text>
</comment>
<name>A0A5B6WQ48_9ROSI</name>
<evidence type="ECO:0000313" key="2">
    <source>
        <dbReference type="Proteomes" id="UP000325315"/>
    </source>
</evidence>
<dbReference type="PANTHER" id="PTHR11439">
    <property type="entry name" value="GAG-POL-RELATED RETROTRANSPOSON"/>
    <property type="match status" value="1"/>
</dbReference>
<accession>A0A5B6WQ48</accession>
<dbReference type="EMBL" id="SMMG02000002">
    <property type="protein sequence ID" value="KAA3483458.1"/>
    <property type="molecule type" value="Genomic_DNA"/>
</dbReference>
<keyword evidence="2" id="KW-1185">Reference proteome</keyword>
<gene>
    <name evidence="1" type="ORF">EPI10_005629</name>
</gene>
<proteinExistence type="predicted"/>
<organism evidence="1 2">
    <name type="scientific">Gossypium australe</name>
    <dbReference type="NCBI Taxonomy" id="47621"/>
    <lineage>
        <taxon>Eukaryota</taxon>
        <taxon>Viridiplantae</taxon>
        <taxon>Streptophyta</taxon>
        <taxon>Embryophyta</taxon>
        <taxon>Tracheophyta</taxon>
        <taxon>Spermatophyta</taxon>
        <taxon>Magnoliopsida</taxon>
        <taxon>eudicotyledons</taxon>
        <taxon>Gunneridae</taxon>
        <taxon>Pentapetalae</taxon>
        <taxon>rosids</taxon>
        <taxon>malvids</taxon>
        <taxon>Malvales</taxon>
        <taxon>Malvaceae</taxon>
        <taxon>Malvoideae</taxon>
        <taxon>Gossypium</taxon>
    </lineage>
</organism>
<evidence type="ECO:0000313" key="1">
    <source>
        <dbReference type="EMBL" id="KAA3483458.1"/>
    </source>
</evidence>
<dbReference type="Proteomes" id="UP000325315">
    <property type="component" value="Unassembled WGS sequence"/>
</dbReference>
<sequence length="179" mass="20743">MFGLDCVVISLYVDDFFFCTHIEAIMKTKNFLSTKFEITNLGEVDVMLRFKVAKSDNGFSLNQSHYIENFDVIPVKTPFDPSIQLKRNEGKSVSQSEYAKIIGSVMFLMNHTWIDFAYVVSRLNRYTHNPSSEHWNALERLHKYLKGVAHSTMESVFIALDLVRQEVEWLKNLLAEIPL</sequence>
<dbReference type="AlphaFoldDB" id="A0A5B6WQ48"/>